<proteinExistence type="predicted"/>
<dbReference type="EMBL" id="KN437762">
    <property type="protein sequence ID" value="KHG26655.1"/>
    <property type="molecule type" value="Genomic_DNA"/>
</dbReference>
<reference evidence="2" key="1">
    <citation type="submission" date="2014-09" db="EMBL/GenBank/DDBJ databases">
        <authorList>
            <person name="Mudge J."/>
            <person name="Ramaraj T."/>
            <person name="Lindquist I.E."/>
            <person name="Bharti A.K."/>
            <person name="Sundararajan A."/>
            <person name="Cameron C.T."/>
            <person name="Woodward J.E."/>
            <person name="May G.D."/>
            <person name="Brubaker C."/>
            <person name="Broadhvest J."/>
            <person name="Wilkins T.A."/>
        </authorList>
    </citation>
    <scope>NUCLEOTIDE SEQUENCE</scope>
    <source>
        <strain evidence="2">cv. AKA8401</strain>
    </source>
</reference>
<dbReference type="AlphaFoldDB" id="A0A0B0PNU1"/>
<evidence type="ECO:0000313" key="1">
    <source>
        <dbReference type="EMBL" id="KHG26655.1"/>
    </source>
</evidence>
<keyword evidence="2" id="KW-1185">Reference proteome</keyword>
<organism evidence="1 2">
    <name type="scientific">Gossypium arboreum</name>
    <name type="common">Tree cotton</name>
    <name type="synonym">Gossypium nanking</name>
    <dbReference type="NCBI Taxonomy" id="29729"/>
    <lineage>
        <taxon>Eukaryota</taxon>
        <taxon>Viridiplantae</taxon>
        <taxon>Streptophyta</taxon>
        <taxon>Embryophyta</taxon>
        <taxon>Tracheophyta</taxon>
        <taxon>Spermatophyta</taxon>
        <taxon>Magnoliopsida</taxon>
        <taxon>eudicotyledons</taxon>
        <taxon>Gunneridae</taxon>
        <taxon>Pentapetalae</taxon>
        <taxon>rosids</taxon>
        <taxon>malvids</taxon>
        <taxon>Malvales</taxon>
        <taxon>Malvaceae</taxon>
        <taxon>Malvoideae</taxon>
        <taxon>Gossypium</taxon>
    </lineage>
</organism>
<sequence length="64" mass="7299">MVSSSKLNIDKLIRVAVSPQHMQDFNQNGNLNDMSFVSYEFLRLKQGSVFLRTSSVMHSITYTS</sequence>
<evidence type="ECO:0000313" key="2">
    <source>
        <dbReference type="Proteomes" id="UP000032142"/>
    </source>
</evidence>
<gene>
    <name evidence="1" type="ORF">F383_03908</name>
</gene>
<name>A0A0B0PNU1_GOSAR</name>
<accession>A0A0B0PNU1</accession>
<protein>
    <submittedName>
        <fullName evidence="1">Uncharacterized protein</fullName>
    </submittedName>
</protein>
<dbReference type="Proteomes" id="UP000032142">
    <property type="component" value="Unassembled WGS sequence"/>
</dbReference>